<evidence type="ECO:0000256" key="1">
    <source>
        <dbReference type="SAM" id="MobiDB-lite"/>
    </source>
</evidence>
<comment type="caution">
    <text evidence="2">The sequence shown here is derived from an EMBL/GenBank/DDBJ whole genome shotgun (WGS) entry which is preliminary data.</text>
</comment>
<reference evidence="2 3" key="1">
    <citation type="submission" date="2024-09" db="EMBL/GenBank/DDBJ databases">
        <title>Chromosome-scale assembly of Riccia sorocarpa.</title>
        <authorList>
            <person name="Paukszto L."/>
        </authorList>
    </citation>
    <scope>NUCLEOTIDE SEQUENCE [LARGE SCALE GENOMIC DNA]</scope>
    <source>
        <strain evidence="2">LP-2024</strain>
        <tissue evidence="2">Aerial parts of the thallus</tissue>
    </source>
</reference>
<name>A0ABD3IIU1_9MARC</name>
<proteinExistence type="predicted"/>
<organism evidence="2 3">
    <name type="scientific">Riccia sorocarpa</name>
    <dbReference type="NCBI Taxonomy" id="122646"/>
    <lineage>
        <taxon>Eukaryota</taxon>
        <taxon>Viridiplantae</taxon>
        <taxon>Streptophyta</taxon>
        <taxon>Embryophyta</taxon>
        <taxon>Marchantiophyta</taxon>
        <taxon>Marchantiopsida</taxon>
        <taxon>Marchantiidae</taxon>
        <taxon>Marchantiales</taxon>
        <taxon>Ricciaceae</taxon>
        <taxon>Riccia</taxon>
    </lineage>
</organism>
<keyword evidence="3" id="KW-1185">Reference proteome</keyword>
<evidence type="ECO:0000313" key="2">
    <source>
        <dbReference type="EMBL" id="KAL3702325.1"/>
    </source>
</evidence>
<evidence type="ECO:0000313" key="3">
    <source>
        <dbReference type="Proteomes" id="UP001633002"/>
    </source>
</evidence>
<dbReference type="Proteomes" id="UP001633002">
    <property type="component" value="Unassembled WGS sequence"/>
</dbReference>
<sequence length="328" mass="36616">MLSAVEVLSWNKANNANQAVTTKTSDPSLKSEGPANVQPAAKSQASAQIVASPSRLRQQQYSVPGSSQNTVSQRKQESAGENAPAQRNGNAPNVRSIPKGRSNAGQDQAEQHESEREAETQFEPMGRRNPTWAEVTEQNIKKLDPFARFADIPLVDSVEREEVEEILDGLISNTVPVDNCEEIKDEDIIDIDARFLVSSTRNLQTTSIVVYSMDLKVSYKYVHQWAESVFHQMLGVRITSICSMSRNCFHICLESGTGRNHIFANDPFYMDEAMVYVLPWDPRFNPNELRTRSVPIWVELPGCPPKLCCIWPGNAVVSGGFNIRLKEH</sequence>
<dbReference type="AlphaFoldDB" id="A0ABD3IIU1"/>
<feature type="compositionally biased region" description="Polar residues" evidence="1">
    <location>
        <begin position="16"/>
        <end position="28"/>
    </location>
</feature>
<evidence type="ECO:0008006" key="4">
    <source>
        <dbReference type="Google" id="ProtNLM"/>
    </source>
</evidence>
<gene>
    <name evidence="2" type="ORF">R1sor_020347</name>
</gene>
<accession>A0ABD3IIU1</accession>
<feature type="compositionally biased region" description="Basic and acidic residues" evidence="1">
    <location>
        <begin position="109"/>
        <end position="119"/>
    </location>
</feature>
<feature type="compositionally biased region" description="Polar residues" evidence="1">
    <location>
        <begin position="41"/>
        <end position="73"/>
    </location>
</feature>
<dbReference type="EMBL" id="JBJQOH010000001">
    <property type="protein sequence ID" value="KAL3702325.1"/>
    <property type="molecule type" value="Genomic_DNA"/>
</dbReference>
<protein>
    <recommendedName>
        <fullName evidence="4">DUF4283 domain-containing protein</fullName>
    </recommendedName>
</protein>
<feature type="region of interest" description="Disordered" evidence="1">
    <location>
        <begin position="16"/>
        <end position="129"/>
    </location>
</feature>